<keyword evidence="7 18" id="KW-0723">Serine/threonine-protein kinase</keyword>
<dbReference type="GO" id="GO:0030010">
    <property type="term" value="P:establishment of cell polarity"/>
    <property type="evidence" value="ECO:0007669"/>
    <property type="project" value="InterPro"/>
</dbReference>
<dbReference type="PROSITE" id="PS50011">
    <property type="entry name" value="PROTEIN_KINASE_DOM"/>
    <property type="match status" value="1"/>
</dbReference>
<reference evidence="22" key="1">
    <citation type="submission" date="2016-06" db="UniProtKB">
        <authorList>
            <consortium name="WormBaseParasite"/>
        </authorList>
    </citation>
    <scope>IDENTIFICATION</scope>
</reference>
<keyword evidence="11" id="KW-0418">Kinase</keyword>
<reference evidence="20 21" key="2">
    <citation type="submission" date="2018-11" db="EMBL/GenBank/DDBJ databases">
        <authorList>
            <consortium name="Pathogen Informatics"/>
        </authorList>
    </citation>
    <scope>NUCLEOTIDE SEQUENCE [LARGE SCALE GENOMIC DNA]</scope>
</reference>
<dbReference type="OrthoDB" id="68483at2759"/>
<dbReference type="Pfam" id="PF00069">
    <property type="entry name" value="Pkinase"/>
    <property type="match status" value="1"/>
</dbReference>
<evidence type="ECO:0000313" key="20">
    <source>
        <dbReference type="EMBL" id="VDP29034.1"/>
    </source>
</evidence>
<dbReference type="InterPro" id="IPR008271">
    <property type="entry name" value="Ser/Thr_kinase_AS"/>
</dbReference>
<dbReference type="GO" id="GO:0035556">
    <property type="term" value="P:intracellular signal transduction"/>
    <property type="evidence" value="ECO:0007669"/>
    <property type="project" value="TreeGrafter"/>
</dbReference>
<proteinExistence type="inferred from homology"/>
<evidence type="ECO:0000256" key="13">
    <source>
        <dbReference type="ARBA" id="ARBA00022842"/>
    </source>
</evidence>
<evidence type="ECO:0000256" key="1">
    <source>
        <dbReference type="ARBA" id="ARBA00001936"/>
    </source>
</evidence>
<evidence type="ECO:0000313" key="22">
    <source>
        <dbReference type="WBParaSite" id="SBAD_0001047701-mRNA-1"/>
    </source>
</evidence>
<dbReference type="WBParaSite" id="SBAD_0001047701-mRNA-1">
    <property type="protein sequence ID" value="SBAD_0001047701-mRNA-1"/>
    <property type="gene ID" value="SBAD_0001047701"/>
</dbReference>
<dbReference type="GO" id="GO:0046872">
    <property type="term" value="F:metal ion binding"/>
    <property type="evidence" value="ECO:0007669"/>
    <property type="project" value="UniProtKB-KW"/>
</dbReference>
<organism evidence="22">
    <name type="scientific">Soboliphyme baturini</name>
    <dbReference type="NCBI Taxonomy" id="241478"/>
    <lineage>
        <taxon>Eukaryota</taxon>
        <taxon>Metazoa</taxon>
        <taxon>Ecdysozoa</taxon>
        <taxon>Nematoda</taxon>
        <taxon>Enoplea</taxon>
        <taxon>Dorylaimia</taxon>
        <taxon>Dioctophymatida</taxon>
        <taxon>Dioctophymatoidea</taxon>
        <taxon>Soboliphymatidae</taxon>
        <taxon>Soboliphyme</taxon>
    </lineage>
</organism>
<keyword evidence="12 17" id="KW-0067">ATP-binding</keyword>
<evidence type="ECO:0000256" key="17">
    <source>
        <dbReference type="PROSITE-ProRule" id="PRU10141"/>
    </source>
</evidence>
<dbReference type="EMBL" id="UZAM01013631">
    <property type="protein sequence ID" value="VDP29034.1"/>
    <property type="molecule type" value="Genomic_DNA"/>
</dbReference>
<dbReference type="InterPro" id="IPR000719">
    <property type="entry name" value="Prot_kinase_dom"/>
</dbReference>
<sequence length="496" mass="56234">MEDSDARHWRNLLNGVHIADALSSDLVKGCYACNETNNMTDISEDVSVPQQFRGSDDTRAIGDLTPMEAPFQIPHFESSEILYEVKRKEPKIIGNCVIGDCLGEGSYGKVKEALDCETLCRRAVKIFKLRRLRKIPNGDQDVLNEIRLLSRLHHQNIISVFDLVCKPDKQKMYLFMEYCVGSLQEMLDSVPDKKFPIWQAHMYFVQLLDGLEYLHSQGIIHYDIKPGNLLLTVDETLKIIDLGVAVELDRYRADDRTSCGRGTPKFQPPEVASGQTNFRGTLVDVWSSGITLYNFVSGSYPFEGENVYKLYENIIKLDVVIPPDVDKLLRSLLMDMLQKNPAKRCELQQIRSHQWVLKKHPRTLDRVPLPAYNNDPLRHSTVYSYLEAMYSVPQNSYLLSDDVRDSTQVLVECGKESFPALNNGNVDVDNGTETSVGLRMNFSEPSASGWCRLSSKQGTSFENLSATLPVRKVSSDLHQLRVNTKVKDKTGMCRVQ</sequence>
<accession>A0A183J2L6</accession>
<dbReference type="Gene3D" id="1.10.510.10">
    <property type="entry name" value="Transferase(Phosphotransferase) domain 1"/>
    <property type="match status" value="1"/>
</dbReference>
<evidence type="ECO:0000256" key="14">
    <source>
        <dbReference type="ARBA" id="ARBA00023211"/>
    </source>
</evidence>
<dbReference type="FunFam" id="3.30.200.20:FF:000235">
    <property type="entry name" value="serine/threonine-protein kinase STK11"/>
    <property type="match status" value="1"/>
</dbReference>
<dbReference type="GO" id="GO:0005524">
    <property type="term" value="F:ATP binding"/>
    <property type="evidence" value="ECO:0007669"/>
    <property type="project" value="UniProtKB-UniRule"/>
</dbReference>
<dbReference type="InterPro" id="IPR011009">
    <property type="entry name" value="Kinase-like_dom_sf"/>
</dbReference>
<dbReference type="AlphaFoldDB" id="A0A183J2L6"/>
<name>A0A183J2L6_9BILA</name>
<dbReference type="GO" id="GO:0001558">
    <property type="term" value="P:regulation of cell growth"/>
    <property type="evidence" value="ECO:0007669"/>
    <property type="project" value="InterPro"/>
</dbReference>
<evidence type="ECO:0000256" key="15">
    <source>
        <dbReference type="ARBA" id="ARBA00047899"/>
    </source>
</evidence>
<feature type="binding site" evidence="17">
    <location>
        <position position="125"/>
    </location>
    <ligand>
        <name>ATP</name>
        <dbReference type="ChEBI" id="CHEBI:30616"/>
    </ligand>
</feature>
<comment type="catalytic activity">
    <reaction evidence="15">
        <text>L-threonyl-[protein] + ATP = O-phospho-L-threonyl-[protein] + ADP + H(+)</text>
        <dbReference type="Rhea" id="RHEA:46608"/>
        <dbReference type="Rhea" id="RHEA-COMP:11060"/>
        <dbReference type="Rhea" id="RHEA-COMP:11605"/>
        <dbReference type="ChEBI" id="CHEBI:15378"/>
        <dbReference type="ChEBI" id="CHEBI:30013"/>
        <dbReference type="ChEBI" id="CHEBI:30616"/>
        <dbReference type="ChEBI" id="CHEBI:61977"/>
        <dbReference type="ChEBI" id="CHEBI:456216"/>
        <dbReference type="EC" id="2.7.11.1"/>
    </reaction>
</comment>
<dbReference type="PANTHER" id="PTHR24346">
    <property type="entry name" value="MAP/MICROTUBULE AFFINITY-REGULATING KINASE"/>
    <property type="match status" value="1"/>
</dbReference>
<dbReference type="PANTHER" id="PTHR24346:SF94">
    <property type="entry name" value="NON-SPECIFIC SERINE_THREONINE PROTEIN KINASE"/>
    <property type="match status" value="1"/>
</dbReference>
<evidence type="ECO:0000256" key="10">
    <source>
        <dbReference type="ARBA" id="ARBA00022741"/>
    </source>
</evidence>
<evidence type="ECO:0000256" key="2">
    <source>
        <dbReference type="ARBA" id="ARBA00001946"/>
    </source>
</evidence>
<gene>
    <name evidence="20" type="ORF">SBAD_LOCUS10114</name>
</gene>
<evidence type="ECO:0000256" key="6">
    <source>
        <dbReference type="ARBA" id="ARBA00022490"/>
    </source>
</evidence>
<evidence type="ECO:0000256" key="18">
    <source>
        <dbReference type="RuleBase" id="RU000304"/>
    </source>
</evidence>
<keyword evidence="21" id="KW-1185">Reference proteome</keyword>
<evidence type="ECO:0000256" key="7">
    <source>
        <dbReference type="ARBA" id="ARBA00022527"/>
    </source>
</evidence>
<keyword evidence="10 17" id="KW-0547">Nucleotide-binding</keyword>
<keyword evidence="6" id="KW-0963">Cytoplasm</keyword>
<dbReference type="PROSITE" id="PS00107">
    <property type="entry name" value="PROTEIN_KINASE_ATP"/>
    <property type="match status" value="1"/>
</dbReference>
<evidence type="ECO:0000259" key="19">
    <source>
        <dbReference type="PROSITE" id="PS50011"/>
    </source>
</evidence>
<evidence type="ECO:0000256" key="8">
    <source>
        <dbReference type="ARBA" id="ARBA00022679"/>
    </source>
</evidence>
<evidence type="ECO:0000256" key="9">
    <source>
        <dbReference type="ARBA" id="ARBA00022723"/>
    </source>
</evidence>
<keyword evidence="8" id="KW-0808">Transferase</keyword>
<comment type="subcellular location">
    <subcellularLocation>
        <location evidence="3">Cytoplasm</location>
    </subcellularLocation>
</comment>
<evidence type="ECO:0000256" key="5">
    <source>
        <dbReference type="ARBA" id="ARBA00012513"/>
    </source>
</evidence>
<evidence type="ECO:0000256" key="16">
    <source>
        <dbReference type="ARBA" id="ARBA00048679"/>
    </source>
</evidence>
<protein>
    <recommendedName>
        <fullName evidence="5">non-specific serine/threonine protein kinase</fullName>
        <ecNumber evidence="5">2.7.11.1</ecNumber>
    </recommendedName>
</protein>
<dbReference type="GO" id="GO:0005737">
    <property type="term" value="C:cytoplasm"/>
    <property type="evidence" value="ECO:0007669"/>
    <property type="project" value="UniProtKB-SubCell"/>
</dbReference>
<comment type="catalytic activity">
    <reaction evidence="16">
        <text>L-seryl-[protein] + ATP = O-phospho-L-seryl-[protein] + ADP + H(+)</text>
        <dbReference type="Rhea" id="RHEA:17989"/>
        <dbReference type="Rhea" id="RHEA-COMP:9863"/>
        <dbReference type="Rhea" id="RHEA-COMP:11604"/>
        <dbReference type="ChEBI" id="CHEBI:15378"/>
        <dbReference type="ChEBI" id="CHEBI:29999"/>
        <dbReference type="ChEBI" id="CHEBI:30616"/>
        <dbReference type="ChEBI" id="CHEBI:83421"/>
        <dbReference type="ChEBI" id="CHEBI:456216"/>
        <dbReference type="EC" id="2.7.11.1"/>
    </reaction>
</comment>
<dbReference type="GO" id="GO:0004674">
    <property type="term" value="F:protein serine/threonine kinase activity"/>
    <property type="evidence" value="ECO:0007669"/>
    <property type="project" value="UniProtKB-KW"/>
</dbReference>
<dbReference type="CDD" id="cd14119">
    <property type="entry name" value="STKc_LKB1"/>
    <property type="match status" value="1"/>
</dbReference>
<dbReference type="SUPFAM" id="SSF56112">
    <property type="entry name" value="Protein kinase-like (PK-like)"/>
    <property type="match status" value="1"/>
</dbReference>
<evidence type="ECO:0000313" key="21">
    <source>
        <dbReference type="Proteomes" id="UP000270296"/>
    </source>
</evidence>
<keyword evidence="9" id="KW-0479">Metal-binding</keyword>
<evidence type="ECO:0000256" key="12">
    <source>
        <dbReference type="ARBA" id="ARBA00022840"/>
    </source>
</evidence>
<dbReference type="PROSITE" id="PS00108">
    <property type="entry name" value="PROTEIN_KINASE_ST"/>
    <property type="match status" value="1"/>
</dbReference>
<dbReference type="InterPro" id="IPR017441">
    <property type="entry name" value="Protein_kinase_ATP_BS"/>
</dbReference>
<dbReference type="GO" id="GO:0042593">
    <property type="term" value="P:glucose homeostasis"/>
    <property type="evidence" value="ECO:0007669"/>
    <property type="project" value="InterPro"/>
</dbReference>
<evidence type="ECO:0000256" key="3">
    <source>
        <dbReference type="ARBA" id="ARBA00004496"/>
    </source>
</evidence>
<evidence type="ECO:0000256" key="11">
    <source>
        <dbReference type="ARBA" id="ARBA00022777"/>
    </source>
</evidence>
<dbReference type="InterPro" id="IPR039154">
    <property type="entry name" value="LKB1_c"/>
</dbReference>
<comment type="cofactor">
    <cofactor evidence="2">
        <name>Mg(2+)</name>
        <dbReference type="ChEBI" id="CHEBI:18420"/>
    </cofactor>
</comment>
<dbReference type="FunFam" id="1.10.510.10:FF:001234">
    <property type="entry name" value="Serine/threonine-protein kinase par-4"/>
    <property type="match status" value="1"/>
</dbReference>
<comment type="cofactor">
    <cofactor evidence="1">
        <name>Mn(2+)</name>
        <dbReference type="ChEBI" id="CHEBI:29035"/>
    </cofactor>
</comment>
<dbReference type="SMART" id="SM00220">
    <property type="entry name" value="S_TKc"/>
    <property type="match status" value="1"/>
</dbReference>
<dbReference type="EC" id="2.7.11.1" evidence="5"/>
<dbReference type="Proteomes" id="UP000270296">
    <property type="component" value="Unassembled WGS sequence"/>
</dbReference>
<keyword evidence="14" id="KW-0464">Manganese</keyword>
<dbReference type="Gene3D" id="3.30.200.20">
    <property type="entry name" value="Phosphorylase Kinase, domain 1"/>
    <property type="match status" value="1"/>
</dbReference>
<comment type="similarity">
    <text evidence="4">Belongs to the protein kinase superfamily. CAMK Ser/Thr protein kinase family. LKB1 subfamily.</text>
</comment>
<evidence type="ECO:0000256" key="4">
    <source>
        <dbReference type="ARBA" id="ARBA00009985"/>
    </source>
</evidence>
<feature type="domain" description="Protein kinase" evidence="19">
    <location>
        <begin position="96"/>
        <end position="356"/>
    </location>
</feature>
<keyword evidence="13" id="KW-0460">Magnesium</keyword>
<dbReference type="GO" id="GO:0030295">
    <property type="term" value="F:protein kinase activator activity"/>
    <property type="evidence" value="ECO:0007669"/>
    <property type="project" value="InterPro"/>
</dbReference>